<dbReference type="EMBL" id="CP046173">
    <property type="protein sequence ID" value="QIS23468.1"/>
    <property type="molecule type" value="Genomic_DNA"/>
</dbReference>
<reference evidence="2 3" key="1">
    <citation type="journal article" date="2019" name="ACS Chem. Biol.">
        <title>Identification and Mobilization of a Cryptic Antibiotic Biosynthesis Gene Locus from a Human-Pathogenic Nocardia Isolate.</title>
        <authorList>
            <person name="Herisse M."/>
            <person name="Ishida K."/>
            <person name="Porter J.L."/>
            <person name="Howden B."/>
            <person name="Hertweck C."/>
            <person name="Stinear T.P."/>
            <person name="Pidot S.J."/>
        </authorList>
    </citation>
    <scope>NUCLEOTIDE SEQUENCE [LARGE SCALE GENOMIC DNA]</scope>
    <source>
        <strain evidence="2 3">AUSMDU00012715</strain>
    </source>
</reference>
<keyword evidence="1" id="KW-0812">Transmembrane</keyword>
<keyword evidence="1" id="KW-0472">Membrane</keyword>
<gene>
    <name evidence="2" type="ORF">F6W96_39350</name>
</gene>
<evidence type="ECO:0000313" key="3">
    <source>
        <dbReference type="Proteomes" id="UP000500953"/>
    </source>
</evidence>
<protein>
    <submittedName>
        <fullName evidence="2">Uncharacterized protein</fullName>
    </submittedName>
</protein>
<organism evidence="2 3">
    <name type="scientific">Nocardia terpenica</name>
    <dbReference type="NCBI Taxonomy" id="455432"/>
    <lineage>
        <taxon>Bacteria</taxon>
        <taxon>Bacillati</taxon>
        <taxon>Actinomycetota</taxon>
        <taxon>Actinomycetes</taxon>
        <taxon>Mycobacteriales</taxon>
        <taxon>Nocardiaceae</taxon>
        <taxon>Nocardia</taxon>
    </lineage>
</organism>
<dbReference type="Proteomes" id="UP000500953">
    <property type="component" value="Chromosome"/>
</dbReference>
<keyword evidence="1" id="KW-1133">Transmembrane helix</keyword>
<name>A0A6G9ZD49_9NOCA</name>
<proteinExistence type="predicted"/>
<feature type="transmembrane region" description="Helical" evidence="1">
    <location>
        <begin position="27"/>
        <end position="44"/>
    </location>
</feature>
<sequence length="116" mass="13210">MPTSEFDSRTALSTEQLDRVVGRKGDLLTGFFGVVTFAYTKSFFNKAAQRRDQRRILVIKLSGGNVVKWRTRSKQAFLCQLGDTVLIETAQVKGYDVFKDEVQTLLHHVTVVRLMQ</sequence>
<accession>A0A6G9ZD49</accession>
<dbReference type="RefSeq" id="WP_167490808.1">
    <property type="nucleotide sequence ID" value="NZ_CP046173.1"/>
</dbReference>
<dbReference type="AlphaFoldDB" id="A0A6G9ZD49"/>
<evidence type="ECO:0000313" key="2">
    <source>
        <dbReference type="EMBL" id="QIS23468.1"/>
    </source>
</evidence>
<evidence type="ECO:0000256" key="1">
    <source>
        <dbReference type="SAM" id="Phobius"/>
    </source>
</evidence>